<organism evidence="1 2">
    <name type="scientific">Eumeta variegata</name>
    <name type="common">Bagworm moth</name>
    <name type="synonym">Eumeta japonica</name>
    <dbReference type="NCBI Taxonomy" id="151549"/>
    <lineage>
        <taxon>Eukaryota</taxon>
        <taxon>Metazoa</taxon>
        <taxon>Ecdysozoa</taxon>
        <taxon>Arthropoda</taxon>
        <taxon>Hexapoda</taxon>
        <taxon>Insecta</taxon>
        <taxon>Pterygota</taxon>
        <taxon>Neoptera</taxon>
        <taxon>Endopterygota</taxon>
        <taxon>Lepidoptera</taxon>
        <taxon>Glossata</taxon>
        <taxon>Ditrysia</taxon>
        <taxon>Tineoidea</taxon>
        <taxon>Psychidae</taxon>
        <taxon>Oiketicinae</taxon>
        <taxon>Eumeta</taxon>
    </lineage>
</organism>
<sequence>MMTFNRSSAKKSRLRVLRPLPVRAHESGLKNRLRTAAVSATTLFTADAALRAAAPRAVRAHVAHCDHVYLLLLRVSFESIVAHILVQPRAICIRVWRVHAESETRAGRACISDVMLRADCSCGAVGHPPTRLTSLPFM</sequence>
<proteinExistence type="predicted"/>
<accession>A0A4C1WES6</accession>
<reference evidence="1 2" key="1">
    <citation type="journal article" date="2019" name="Commun. Biol.">
        <title>The bagworm genome reveals a unique fibroin gene that provides high tensile strength.</title>
        <authorList>
            <person name="Kono N."/>
            <person name="Nakamura H."/>
            <person name="Ohtoshi R."/>
            <person name="Tomita M."/>
            <person name="Numata K."/>
            <person name="Arakawa K."/>
        </authorList>
    </citation>
    <scope>NUCLEOTIDE SEQUENCE [LARGE SCALE GENOMIC DNA]</scope>
</reference>
<protein>
    <submittedName>
        <fullName evidence="1">Uncharacterized protein</fullName>
    </submittedName>
</protein>
<comment type="caution">
    <text evidence="1">The sequence shown here is derived from an EMBL/GenBank/DDBJ whole genome shotgun (WGS) entry which is preliminary data.</text>
</comment>
<dbReference type="Proteomes" id="UP000299102">
    <property type="component" value="Unassembled WGS sequence"/>
</dbReference>
<dbReference type="EMBL" id="BGZK01000543">
    <property type="protein sequence ID" value="GBP49360.1"/>
    <property type="molecule type" value="Genomic_DNA"/>
</dbReference>
<gene>
    <name evidence="1" type="ORF">EVAR_24665_1</name>
</gene>
<evidence type="ECO:0000313" key="1">
    <source>
        <dbReference type="EMBL" id="GBP49360.1"/>
    </source>
</evidence>
<dbReference type="AlphaFoldDB" id="A0A4C1WES6"/>
<evidence type="ECO:0000313" key="2">
    <source>
        <dbReference type="Proteomes" id="UP000299102"/>
    </source>
</evidence>
<name>A0A4C1WES6_EUMVA</name>
<keyword evidence="2" id="KW-1185">Reference proteome</keyword>